<reference evidence="6" key="1">
    <citation type="submission" date="2014-04" db="EMBL/GenBank/DDBJ databases">
        <title>Whole-Genome optical mapping and complete genome sequence of Sphingobacterium deserti sp. nov., a new spaces isolated from desert in the west of China.</title>
        <authorList>
            <person name="Teng C."/>
            <person name="Zhou Z."/>
            <person name="Li X."/>
            <person name="Chen M."/>
            <person name="Lin M."/>
            <person name="Wang L."/>
            <person name="Su S."/>
            <person name="Zhang C."/>
            <person name="Zhang W."/>
        </authorList>
    </citation>
    <scope>NUCLEOTIDE SEQUENCE [LARGE SCALE GENOMIC DNA]</scope>
    <source>
        <strain evidence="6">ACCC05744</strain>
    </source>
</reference>
<dbReference type="Pfam" id="PF00565">
    <property type="entry name" value="SNase"/>
    <property type="match status" value="1"/>
</dbReference>
<protein>
    <submittedName>
        <fullName evidence="5">Prophage LambdaCh01, nuclease domain protein</fullName>
    </submittedName>
</protein>
<keyword evidence="6" id="KW-1185">Reference proteome</keyword>
<evidence type="ECO:0000313" key="6">
    <source>
        <dbReference type="Proteomes" id="UP000031802"/>
    </source>
</evidence>
<evidence type="ECO:0000256" key="1">
    <source>
        <dbReference type="ARBA" id="ARBA00022722"/>
    </source>
</evidence>
<keyword evidence="2" id="KW-0255">Endonuclease</keyword>
<gene>
    <name evidence="5" type="ORF">DI53_2698</name>
</gene>
<reference evidence="5 6" key="2">
    <citation type="journal article" date="2015" name="PLoS ONE">
        <title>Whole-Genome Optical Mapping and Finished Genome Sequence of Sphingobacterium deserti sp. nov., a New Species Isolated from the Western Desert of China.</title>
        <authorList>
            <person name="Teng C."/>
            <person name="Zhou Z."/>
            <person name="Molnar I."/>
            <person name="Li X."/>
            <person name="Tang R."/>
            <person name="Chen M."/>
            <person name="Wang L."/>
            <person name="Su S."/>
            <person name="Zhang W."/>
            <person name="Lin M."/>
        </authorList>
    </citation>
    <scope>NUCLEOTIDE SEQUENCE [LARGE SCALE GENOMIC DNA]</scope>
    <source>
        <strain evidence="6">ACCC05744</strain>
    </source>
</reference>
<dbReference type="EMBL" id="JJMU01000049">
    <property type="protein sequence ID" value="KGE13510.1"/>
    <property type="molecule type" value="Genomic_DNA"/>
</dbReference>
<comment type="caution">
    <text evidence="5">The sequence shown here is derived from an EMBL/GenBank/DDBJ whole genome shotgun (WGS) entry which is preliminary data.</text>
</comment>
<dbReference type="STRING" id="1229276.DI53_2698"/>
<dbReference type="SMART" id="SM00318">
    <property type="entry name" value="SNc"/>
    <property type="match status" value="1"/>
</dbReference>
<evidence type="ECO:0000256" key="3">
    <source>
        <dbReference type="ARBA" id="ARBA00022801"/>
    </source>
</evidence>
<evidence type="ECO:0000256" key="2">
    <source>
        <dbReference type="ARBA" id="ARBA00022759"/>
    </source>
</evidence>
<accession>A0A0B8T774</accession>
<keyword evidence="1" id="KW-0540">Nuclease</keyword>
<evidence type="ECO:0000313" key="5">
    <source>
        <dbReference type="EMBL" id="KGE13510.1"/>
    </source>
</evidence>
<keyword evidence="3" id="KW-0378">Hydrolase</keyword>
<dbReference type="GO" id="GO:0004519">
    <property type="term" value="F:endonuclease activity"/>
    <property type="evidence" value="ECO:0007669"/>
    <property type="project" value="UniProtKB-KW"/>
</dbReference>
<feature type="domain" description="TNase-like" evidence="4">
    <location>
        <begin position="53"/>
        <end position="187"/>
    </location>
</feature>
<sequence length="190" mass="21968">MKFKYSLFYEKWGYLFGPVLFVFLMACNQKKETSMDNRMAFSNNKIVNEKVTSAESYKIVKVSDGDTFWCEDTAGERIKVRLIGIDAPEPRNYFKKKKQPFGKEASAYATKLLLNKSVKLEMDLNPLDQYGRTLAYAYLSDGTFINEKIVKDGYAVLMTIQPNVKHVERLVAAQRYAKERQLGLWNKTNN</sequence>
<dbReference type="PANTHER" id="PTHR12302">
    <property type="entry name" value="EBNA2 BINDING PROTEIN P100"/>
    <property type="match status" value="1"/>
</dbReference>
<evidence type="ECO:0000259" key="4">
    <source>
        <dbReference type="PROSITE" id="PS50830"/>
    </source>
</evidence>
<dbReference type="InterPro" id="IPR016071">
    <property type="entry name" value="Staphylococal_nuclease_OB-fold"/>
</dbReference>
<dbReference type="InterPro" id="IPR035437">
    <property type="entry name" value="SNase_OB-fold_sf"/>
</dbReference>
<dbReference type="eggNOG" id="COG1525">
    <property type="taxonomic scope" value="Bacteria"/>
</dbReference>
<dbReference type="PATRIC" id="fig|1229276.3.peg.2780"/>
<dbReference type="AlphaFoldDB" id="A0A0B8T774"/>
<dbReference type="GO" id="GO:0016787">
    <property type="term" value="F:hydrolase activity"/>
    <property type="evidence" value="ECO:0007669"/>
    <property type="project" value="UniProtKB-KW"/>
</dbReference>
<dbReference type="Gene3D" id="2.40.50.90">
    <property type="match status" value="1"/>
</dbReference>
<organism evidence="5 6">
    <name type="scientific">Sphingobacterium deserti</name>
    <dbReference type="NCBI Taxonomy" id="1229276"/>
    <lineage>
        <taxon>Bacteria</taxon>
        <taxon>Pseudomonadati</taxon>
        <taxon>Bacteroidota</taxon>
        <taxon>Sphingobacteriia</taxon>
        <taxon>Sphingobacteriales</taxon>
        <taxon>Sphingobacteriaceae</taxon>
        <taxon>Sphingobacterium</taxon>
    </lineage>
</organism>
<dbReference type="SUPFAM" id="SSF50199">
    <property type="entry name" value="Staphylococcal nuclease"/>
    <property type="match status" value="1"/>
</dbReference>
<proteinExistence type="predicted"/>
<name>A0A0B8T774_9SPHI</name>
<dbReference type="Proteomes" id="UP000031802">
    <property type="component" value="Unassembled WGS sequence"/>
</dbReference>
<dbReference type="PROSITE" id="PS51257">
    <property type="entry name" value="PROKAR_LIPOPROTEIN"/>
    <property type="match status" value="1"/>
</dbReference>
<dbReference type="PANTHER" id="PTHR12302:SF3">
    <property type="entry name" value="SERINE_THREONINE-PROTEIN KINASE 31"/>
    <property type="match status" value="1"/>
</dbReference>
<dbReference type="PROSITE" id="PS50830">
    <property type="entry name" value="TNASE_3"/>
    <property type="match status" value="1"/>
</dbReference>